<dbReference type="RefSeq" id="WP_091503346.1">
    <property type="nucleotide sequence ID" value="NZ_FOLI01000014.1"/>
</dbReference>
<dbReference type="STRING" id="283737.SAMN05660453_0062"/>
<dbReference type="PIRSF" id="PIRSF034934">
    <property type="entry name" value="AbiF_AbiD"/>
    <property type="match status" value="1"/>
</dbReference>
<gene>
    <name evidence="1" type="ORF">SAMN05660453_0062</name>
</gene>
<proteinExistence type="predicted"/>
<dbReference type="InterPro" id="IPR011664">
    <property type="entry name" value="Abi_system_AbiD/AbiF-like"/>
</dbReference>
<dbReference type="EMBL" id="FOLI01000014">
    <property type="protein sequence ID" value="SFC25434.1"/>
    <property type="molecule type" value="Genomic_DNA"/>
</dbReference>
<dbReference type="AlphaFoldDB" id="A0A1I1HN93"/>
<evidence type="ECO:0000313" key="1">
    <source>
        <dbReference type="EMBL" id="SFC25434.1"/>
    </source>
</evidence>
<name>A0A1I1HN93_9LACO</name>
<reference evidence="2" key="1">
    <citation type="submission" date="2016-10" db="EMBL/GenBank/DDBJ databases">
        <authorList>
            <person name="Varghese N."/>
            <person name="Submissions S."/>
        </authorList>
    </citation>
    <scope>NUCLEOTIDE SEQUENCE [LARGE SCALE GENOMIC DNA]</scope>
    <source>
        <strain evidence="2">DSM 19113</strain>
    </source>
</reference>
<dbReference type="Pfam" id="PF07751">
    <property type="entry name" value="Abi_2"/>
    <property type="match status" value="1"/>
</dbReference>
<protein>
    <submittedName>
        <fullName evidence="1">Abortive infection bacteriophage resistance protein</fullName>
    </submittedName>
</protein>
<dbReference type="OrthoDB" id="5363652at2"/>
<sequence length="324" mass="37829">MVANLSTNDLIELLNDRGMIIDDVNAEQQLKNIGYYKIKEYAEPFIRDGEYGGLLFSSIVRRYYHDKNLRMHLLDMIEIIELAFKNRISYELGSLGAFNYLNFLSWADTNIFSDEYIINQQTFIKKQLLTMISKENKKEYKRTENFTKIGYKYNKNSKKGTEYPSIWLAVELLSFGQIQHLFEIMTPQMKLSISKDFGCTPKMLESWIGTIVFARNQCAHNSNLVDVKLRTVPKIRYNWKDVIVNISTDEGKTLYSNRVSSIILPIVELVNKIDPNYGFGNLASDLKNISNKVRKDGQNLSNMIGFKSKRKMMKFLLEYRNYEQ</sequence>
<organism evidence="1 2">
    <name type="scientific">Fructobacillus durionis</name>
    <dbReference type="NCBI Taxonomy" id="283737"/>
    <lineage>
        <taxon>Bacteria</taxon>
        <taxon>Bacillati</taxon>
        <taxon>Bacillota</taxon>
        <taxon>Bacilli</taxon>
        <taxon>Lactobacillales</taxon>
        <taxon>Lactobacillaceae</taxon>
        <taxon>Fructobacillus</taxon>
    </lineage>
</organism>
<dbReference type="InterPro" id="IPR017034">
    <property type="entry name" value="Abi_system_AbiD/AbiF"/>
</dbReference>
<keyword evidence="2" id="KW-1185">Reference proteome</keyword>
<dbReference type="Proteomes" id="UP000199376">
    <property type="component" value="Unassembled WGS sequence"/>
</dbReference>
<evidence type="ECO:0000313" key="2">
    <source>
        <dbReference type="Proteomes" id="UP000199376"/>
    </source>
</evidence>
<accession>A0A1I1HN93</accession>